<dbReference type="InterPro" id="IPR047677">
    <property type="entry name" value="GDCCVxC"/>
</dbReference>
<protein>
    <submittedName>
        <fullName evidence="1">Uncharacterized protein</fullName>
    </submittedName>
</protein>
<dbReference type="Proteomes" id="UP000196880">
    <property type="component" value="Unassembled WGS sequence"/>
</dbReference>
<evidence type="ECO:0000313" key="2">
    <source>
        <dbReference type="Proteomes" id="UP000196880"/>
    </source>
</evidence>
<proteinExistence type="predicted"/>
<sequence>MTAQEKQHSTITCPYCQATETLEIPRGSSQHLYRCRACACILKPKSGDCCIFCSFGDLDCSSAEQNLAA</sequence>
<keyword evidence="2" id="KW-1185">Reference proteome</keyword>
<dbReference type="AlphaFoldDB" id="A0A210RXT3"/>
<comment type="caution">
    <text evidence="1">The sequence shown here is derived from an EMBL/GenBank/DDBJ whole genome shotgun (WGS) entry which is preliminary data.</text>
</comment>
<gene>
    <name evidence="1" type="ORF">B6A14_08535</name>
</gene>
<dbReference type="NCBIfam" id="NF041374">
    <property type="entry name" value="GDCCVxC"/>
    <property type="match status" value="1"/>
</dbReference>
<dbReference type="EMBL" id="NAIA01000003">
    <property type="protein sequence ID" value="OWF65799.1"/>
    <property type="molecule type" value="Genomic_DNA"/>
</dbReference>
<dbReference type="RefSeq" id="WP_087910035.1">
    <property type="nucleotide sequence ID" value="NZ_NAIA01000003.1"/>
</dbReference>
<organism evidence="1 2">
    <name type="scientific">Polynucleobacter hirudinilacicola</name>
    <dbReference type="NCBI Taxonomy" id="1743166"/>
    <lineage>
        <taxon>Bacteria</taxon>
        <taxon>Pseudomonadati</taxon>
        <taxon>Pseudomonadota</taxon>
        <taxon>Betaproteobacteria</taxon>
        <taxon>Burkholderiales</taxon>
        <taxon>Burkholderiaceae</taxon>
        <taxon>Polynucleobacter</taxon>
    </lineage>
</organism>
<accession>A0A210RXT3</accession>
<evidence type="ECO:0000313" key="1">
    <source>
        <dbReference type="EMBL" id="OWF65799.1"/>
    </source>
</evidence>
<reference evidence="1 2" key="1">
    <citation type="submission" date="2017-03" db="EMBL/GenBank/DDBJ databases">
        <title>New species Polynucleobacter sp. MWH-EgelM1-30-B4.</title>
        <authorList>
            <person name="Hahn M.W."/>
        </authorList>
    </citation>
    <scope>NUCLEOTIDE SEQUENCE [LARGE SCALE GENOMIC DNA]</scope>
    <source>
        <strain evidence="1 2">MWH-EgelM1-30-B4</strain>
    </source>
</reference>
<name>A0A210RXT3_9BURK</name>